<keyword evidence="6" id="KW-1185">Reference proteome</keyword>
<protein>
    <submittedName>
        <fullName evidence="5">Tyrosine-type recombinase/integrase</fullName>
    </submittedName>
</protein>
<organism evidence="5 6">
    <name type="scientific">Maribellus comscasis</name>
    <dbReference type="NCBI Taxonomy" id="2681766"/>
    <lineage>
        <taxon>Bacteria</taxon>
        <taxon>Pseudomonadati</taxon>
        <taxon>Bacteroidota</taxon>
        <taxon>Bacteroidia</taxon>
        <taxon>Marinilabiliales</taxon>
        <taxon>Prolixibacteraceae</taxon>
        <taxon>Maribellus</taxon>
    </lineage>
</organism>
<dbReference type="InterPro" id="IPR013762">
    <property type="entry name" value="Integrase-like_cat_sf"/>
</dbReference>
<dbReference type="InterPro" id="IPR002104">
    <property type="entry name" value="Integrase_catalytic"/>
</dbReference>
<dbReference type="Gene3D" id="1.10.443.10">
    <property type="entry name" value="Intergrase catalytic core"/>
    <property type="match status" value="1"/>
</dbReference>
<name>A0A6I6JYT8_9BACT</name>
<dbReference type="CDD" id="cd01185">
    <property type="entry name" value="INTN1_C_like"/>
    <property type="match status" value="1"/>
</dbReference>
<dbReference type="Pfam" id="PF17293">
    <property type="entry name" value="Arm-DNA-bind_5"/>
    <property type="match status" value="1"/>
</dbReference>
<dbReference type="KEGG" id="mcos:GM418_29980"/>
<feature type="domain" description="Tyr recombinase" evidence="4">
    <location>
        <begin position="228"/>
        <end position="402"/>
    </location>
</feature>
<dbReference type="InterPro" id="IPR010998">
    <property type="entry name" value="Integrase_recombinase_N"/>
</dbReference>
<dbReference type="Gene3D" id="1.10.150.130">
    <property type="match status" value="1"/>
</dbReference>
<reference evidence="5 6" key="1">
    <citation type="submission" date="2019-11" db="EMBL/GenBank/DDBJ databases">
        <authorList>
            <person name="Zheng R.K."/>
            <person name="Sun C.M."/>
        </authorList>
    </citation>
    <scope>NUCLEOTIDE SEQUENCE [LARGE SCALE GENOMIC DNA]</scope>
    <source>
        <strain evidence="5 6">WC007</strain>
    </source>
</reference>
<dbReference type="InterPro" id="IPR035386">
    <property type="entry name" value="Arm-DNA-bind_5"/>
</dbReference>
<dbReference type="RefSeq" id="WP_158871906.1">
    <property type="nucleotide sequence ID" value="NZ_CP046401.1"/>
</dbReference>
<gene>
    <name evidence="5" type="ORF">GM418_29980</name>
</gene>
<comment type="similarity">
    <text evidence="1">Belongs to the 'phage' integrase family.</text>
</comment>
<dbReference type="PROSITE" id="PS51898">
    <property type="entry name" value="TYR_RECOMBINASE"/>
    <property type="match status" value="1"/>
</dbReference>
<evidence type="ECO:0000256" key="1">
    <source>
        <dbReference type="ARBA" id="ARBA00008857"/>
    </source>
</evidence>
<evidence type="ECO:0000256" key="2">
    <source>
        <dbReference type="ARBA" id="ARBA00023125"/>
    </source>
</evidence>
<keyword evidence="3" id="KW-0233">DNA recombination</keyword>
<dbReference type="Pfam" id="PF00589">
    <property type="entry name" value="Phage_integrase"/>
    <property type="match status" value="1"/>
</dbReference>
<sequence length="430" mass="50630">MKTINKANNKRSTFAVLFYINKSKVKKNGLCPVMGRITIDGKVAQFSTKATINPGCWDAKNGRATGKTKEAHVLNRKLDKLQTEIQSHYSRMVLEDGYVTAEGVKNTLNGIGKKATNLLELFREHNEEFKLRVGVNRVKVTYEYYRHSYRILEAFLKLRYHINDIALYQLNHRFIDAYDFYLRVDRRMTANTVLNHIIPLRKIIRRAISQDTLKRDPFASYVPEKPLKQRRHLTMDEFQKLLNTPIAEKHLEYARDMFLFACFTGLAYADMKNLSEKHLREDRNGTLWIRIERQKTKSECNIRLLNMAIQIIEKYRHERTDDRIFQMKTLKSIDENLKTIARKCGIESRLTHHMGRHTYATQVCLSQGVPIETLSKMMGHRSIQTTQVYAKITNQKVNEDMKILSNRIENKYKLVKERLPEKFSKNQYYK</sequence>
<proteinExistence type="inferred from homology"/>
<evidence type="ECO:0000259" key="4">
    <source>
        <dbReference type="PROSITE" id="PS51898"/>
    </source>
</evidence>
<dbReference type="GO" id="GO:0003677">
    <property type="term" value="F:DNA binding"/>
    <property type="evidence" value="ECO:0007669"/>
    <property type="project" value="UniProtKB-KW"/>
</dbReference>
<dbReference type="PANTHER" id="PTHR30349:SF64">
    <property type="entry name" value="PROPHAGE INTEGRASE INTD-RELATED"/>
    <property type="match status" value="1"/>
</dbReference>
<dbReference type="Pfam" id="PF13102">
    <property type="entry name" value="Phage_int_SAM_5"/>
    <property type="match status" value="1"/>
</dbReference>
<dbReference type="InterPro" id="IPR011010">
    <property type="entry name" value="DNA_brk_join_enz"/>
</dbReference>
<accession>A0A6I6JYT8</accession>
<dbReference type="SUPFAM" id="SSF56349">
    <property type="entry name" value="DNA breaking-rejoining enzymes"/>
    <property type="match status" value="1"/>
</dbReference>
<dbReference type="InterPro" id="IPR050090">
    <property type="entry name" value="Tyrosine_recombinase_XerCD"/>
</dbReference>
<evidence type="ECO:0000313" key="6">
    <source>
        <dbReference type="Proteomes" id="UP000428260"/>
    </source>
</evidence>
<dbReference type="InterPro" id="IPR025269">
    <property type="entry name" value="SAM-like_dom"/>
</dbReference>
<dbReference type="GO" id="GO:0006310">
    <property type="term" value="P:DNA recombination"/>
    <property type="evidence" value="ECO:0007669"/>
    <property type="project" value="UniProtKB-KW"/>
</dbReference>
<evidence type="ECO:0000313" key="5">
    <source>
        <dbReference type="EMBL" id="QGY47741.1"/>
    </source>
</evidence>
<dbReference type="EMBL" id="CP046401">
    <property type="protein sequence ID" value="QGY47741.1"/>
    <property type="molecule type" value="Genomic_DNA"/>
</dbReference>
<dbReference type="PANTHER" id="PTHR30349">
    <property type="entry name" value="PHAGE INTEGRASE-RELATED"/>
    <property type="match status" value="1"/>
</dbReference>
<keyword evidence="2" id="KW-0238">DNA-binding</keyword>
<dbReference type="Proteomes" id="UP000428260">
    <property type="component" value="Chromosome"/>
</dbReference>
<dbReference type="AlphaFoldDB" id="A0A6I6JYT8"/>
<dbReference type="GO" id="GO:0015074">
    <property type="term" value="P:DNA integration"/>
    <property type="evidence" value="ECO:0007669"/>
    <property type="project" value="InterPro"/>
</dbReference>
<evidence type="ECO:0000256" key="3">
    <source>
        <dbReference type="ARBA" id="ARBA00023172"/>
    </source>
</evidence>